<reference evidence="4" key="1">
    <citation type="submission" date="2025-08" db="UniProtKB">
        <authorList>
            <consortium name="RefSeq"/>
        </authorList>
    </citation>
    <scope>IDENTIFICATION</scope>
</reference>
<proteinExistence type="predicted"/>
<sequence>MRGGKERQVFRRAMEVDSGEAIAAIPLLHSNEFKLLQAYCAWRRKGSRRRLTGQSPVALKTEPLTFQSRAVQNSTARIAVGSSLRVKNAHAQGSSGDDLGSVADKLTQIADNVGLVPDDLVTDSGDDVIQRLVELLKVAGDELDAELKKNPALVQQLQGSFSYGLFEKITRTFVDCAVPSRAGSTQSTQQAQIAMTCEVTSRLSALDLHPMNRIMGFGAQFLQQNFSGWVRQSGGWEKAFNGPYDEDDEVQ</sequence>
<dbReference type="PANTHER" id="PTHR14965">
    <property type="entry name" value="SI:CH73-248E21.1"/>
    <property type="match status" value="1"/>
</dbReference>
<dbReference type="Proteomes" id="UP000515152">
    <property type="component" value="Chromosome 3"/>
</dbReference>
<keyword evidence="2" id="KW-0053">Apoptosis</keyword>
<gene>
    <name evidence="4" type="primary">si:ch211-218c6.8</name>
</gene>
<dbReference type="InterPro" id="IPR002475">
    <property type="entry name" value="Bcl2-like"/>
</dbReference>
<evidence type="ECO:0000313" key="3">
    <source>
        <dbReference type="Proteomes" id="UP000515152"/>
    </source>
</evidence>
<dbReference type="OrthoDB" id="9948726at2759"/>
<dbReference type="InterPro" id="IPR036834">
    <property type="entry name" value="Bcl-2-like_sf"/>
</dbReference>
<name>A0A6P8EXL0_CLUHA</name>
<evidence type="ECO:0000256" key="2">
    <source>
        <dbReference type="ARBA" id="ARBA00022703"/>
    </source>
</evidence>
<dbReference type="PROSITE" id="PS50062">
    <property type="entry name" value="BCL2_FAMILY"/>
    <property type="match status" value="1"/>
</dbReference>
<keyword evidence="1" id="KW-0597">Phosphoprotein</keyword>
<keyword evidence="3" id="KW-1185">Reference proteome</keyword>
<evidence type="ECO:0000313" key="4">
    <source>
        <dbReference type="RefSeq" id="XP_031420993.1"/>
    </source>
</evidence>
<dbReference type="GeneID" id="105900782"/>
<dbReference type="GO" id="GO:2001236">
    <property type="term" value="P:regulation of extrinsic apoptotic signaling pathway"/>
    <property type="evidence" value="ECO:0007669"/>
    <property type="project" value="TreeGrafter"/>
</dbReference>
<dbReference type="RefSeq" id="XP_031420993.1">
    <property type="nucleotide sequence ID" value="XM_031565133.2"/>
</dbReference>
<dbReference type="KEGG" id="char:105900782"/>
<dbReference type="PANTHER" id="PTHR14965:SF1">
    <property type="entry name" value="APOPTOSIS FACILITATOR BCL-2-LIKE PROTEIN 14"/>
    <property type="match status" value="1"/>
</dbReference>
<dbReference type="AlphaFoldDB" id="A0A6P8EXL0"/>
<dbReference type="GO" id="GO:0006915">
    <property type="term" value="P:apoptotic process"/>
    <property type="evidence" value="ECO:0007669"/>
    <property type="project" value="UniProtKB-KW"/>
</dbReference>
<protein>
    <submittedName>
        <fullName evidence="4">Apoptosis facilitator Bcl-2-like protein 14 isoform X1</fullName>
    </submittedName>
</protein>
<dbReference type="SUPFAM" id="SSF56854">
    <property type="entry name" value="Bcl-2 inhibitors of programmed cell death"/>
    <property type="match status" value="1"/>
</dbReference>
<organism evidence="3 4">
    <name type="scientific">Clupea harengus</name>
    <name type="common">Atlantic herring</name>
    <dbReference type="NCBI Taxonomy" id="7950"/>
    <lineage>
        <taxon>Eukaryota</taxon>
        <taxon>Metazoa</taxon>
        <taxon>Chordata</taxon>
        <taxon>Craniata</taxon>
        <taxon>Vertebrata</taxon>
        <taxon>Euteleostomi</taxon>
        <taxon>Actinopterygii</taxon>
        <taxon>Neopterygii</taxon>
        <taxon>Teleostei</taxon>
        <taxon>Clupei</taxon>
        <taxon>Clupeiformes</taxon>
        <taxon>Clupeoidei</taxon>
        <taxon>Clupeidae</taxon>
        <taxon>Clupea</taxon>
    </lineage>
</organism>
<dbReference type="Gene3D" id="1.10.437.10">
    <property type="entry name" value="Blc2-like"/>
    <property type="match status" value="1"/>
</dbReference>
<evidence type="ECO:0000256" key="1">
    <source>
        <dbReference type="ARBA" id="ARBA00022553"/>
    </source>
</evidence>
<accession>A0A6P8EXL0</accession>